<keyword evidence="15" id="KW-1185">Reference proteome</keyword>
<keyword evidence="7 10" id="KW-0697">Rotamase</keyword>
<dbReference type="PANTHER" id="PTHR46222">
    <property type="entry name" value="PEPTIDYL-PROLYL CIS-TRANS ISOMERASE FKBP7/14"/>
    <property type="match status" value="1"/>
</dbReference>
<feature type="domain" description="PPIase FKBP-type" evidence="12">
    <location>
        <begin position="45"/>
        <end position="136"/>
    </location>
</feature>
<feature type="chain" id="PRO_5042431545" description="peptidylprolyl isomerase" evidence="11">
    <location>
        <begin position="23"/>
        <end position="216"/>
    </location>
</feature>
<evidence type="ECO:0000256" key="7">
    <source>
        <dbReference type="ARBA" id="ARBA00023110"/>
    </source>
</evidence>
<dbReference type="Gene3D" id="1.10.238.10">
    <property type="entry name" value="EF-hand"/>
    <property type="match status" value="1"/>
</dbReference>
<feature type="domain" description="EF-hand" evidence="13">
    <location>
        <begin position="179"/>
        <end position="214"/>
    </location>
</feature>
<dbReference type="AlphaFoldDB" id="A0A8W8LAL4"/>
<dbReference type="Proteomes" id="UP000005408">
    <property type="component" value="Unassembled WGS sequence"/>
</dbReference>
<feature type="signal peptide" evidence="11">
    <location>
        <begin position="1"/>
        <end position="22"/>
    </location>
</feature>
<dbReference type="SUPFAM" id="SSF47473">
    <property type="entry name" value="EF-hand"/>
    <property type="match status" value="1"/>
</dbReference>
<dbReference type="GO" id="GO:0005783">
    <property type="term" value="C:endoplasmic reticulum"/>
    <property type="evidence" value="ECO:0007669"/>
    <property type="project" value="UniProtKB-ARBA"/>
</dbReference>
<dbReference type="GO" id="GO:0003755">
    <property type="term" value="F:peptidyl-prolyl cis-trans isomerase activity"/>
    <property type="evidence" value="ECO:0007669"/>
    <property type="project" value="UniProtKB-KW"/>
</dbReference>
<evidence type="ECO:0000256" key="3">
    <source>
        <dbReference type="ARBA" id="ARBA00022729"/>
    </source>
</evidence>
<keyword evidence="6" id="KW-0106">Calcium</keyword>
<organism evidence="14 15">
    <name type="scientific">Magallana gigas</name>
    <name type="common">Pacific oyster</name>
    <name type="synonym">Crassostrea gigas</name>
    <dbReference type="NCBI Taxonomy" id="29159"/>
    <lineage>
        <taxon>Eukaryota</taxon>
        <taxon>Metazoa</taxon>
        <taxon>Spiralia</taxon>
        <taxon>Lophotrochozoa</taxon>
        <taxon>Mollusca</taxon>
        <taxon>Bivalvia</taxon>
        <taxon>Autobranchia</taxon>
        <taxon>Pteriomorphia</taxon>
        <taxon>Ostreida</taxon>
        <taxon>Ostreoidea</taxon>
        <taxon>Ostreidae</taxon>
        <taxon>Magallana</taxon>
    </lineage>
</organism>
<keyword evidence="4" id="KW-0677">Repeat</keyword>
<dbReference type="PROSITE" id="PS50059">
    <property type="entry name" value="FKBP_PPIASE"/>
    <property type="match status" value="1"/>
</dbReference>
<evidence type="ECO:0000256" key="11">
    <source>
        <dbReference type="SAM" id="SignalP"/>
    </source>
</evidence>
<proteinExistence type="predicted"/>
<evidence type="ECO:0000313" key="15">
    <source>
        <dbReference type="Proteomes" id="UP000005408"/>
    </source>
</evidence>
<dbReference type="PROSITE" id="PS50222">
    <property type="entry name" value="EF_HAND_2"/>
    <property type="match status" value="2"/>
</dbReference>
<protein>
    <recommendedName>
        <fullName evidence="2 10">peptidylprolyl isomerase</fullName>
        <ecNumber evidence="2 10">5.2.1.8</ecNumber>
    </recommendedName>
</protein>
<dbReference type="InterPro" id="IPR002048">
    <property type="entry name" value="EF_hand_dom"/>
</dbReference>
<dbReference type="SMART" id="SM00054">
    <property type="entry name" value="EFh"/>
    <property type="match status" value="2"/>
</dbReference>
<sequence length="216" mass="24634">MSLMSIISIWGLFLLFLSHSQASDDELKVEVLYKPRICMKKSQTNNMLKVQYKVFFENGTLFHSSYEKDHVMHVPLGLEHPSSDVETGFREMCVGEKRLLTVPHHGQGDRDLPLQNGGVIPANTPLLYEVELIEIEDKIDVKQGFESIDLDGDNHITLEEIMEQIKTIQASGIGLKHEVLEDLYQNLLTAADVNKDGKISIDEYRDILPHDFRDEL</sequence>
<evidence type="ECO:0000256" key="6">
    <source>
        <dbReference type="ARBA" id="ARBA00022837"/>
    </source>
</evidence>
<dbReference type="EC" id="5.2.1.8" evidence="2 10"/>
<dbReference type="EnsemblMetazoa" id="G27143.3">
    <property type="protein sequence ID" value="G27143.3:cds"/>
    <property type="gene ID" value="G27143"/>
</dbReference>
<evidence type="ECO:0000256" key="8">
    <source>
        <dbReference type="ARBA" id="ARBA00023180"/>
    </source>
</evidence>
<dbReference type="Pfam" id="PF00254">
    <property type="entry name" value="FKBP_C"/>
    <property type="match status" value="1"/>
</dbReference>
<dbReference type="SUPFAM" id="SSF54534">
    <property type="entry name" value="FKBP-like"/>
    <property type="match status" value="1"/>
</dbReference>
<dbReference type="EnsemblMetazoa" id="G27143.2">
    <property type="protein sequence ID" value="G27143.2:cds"/>
    <property type="gene ID" value="G27143"/>
</dbReference>
<dbReference type="GO" id="GO:0005509">
    <property type="term" value="F:calcium ion binding"/>
    <property type="evidence" value="ECO:0007669"/>
    <property type="project" value="InterPro"/>
</dbReference>
<evidence type="ECO:0000259" key="12">
    <source>
        <dbReference type="PROSITE" id="PS50059"/>
    </source>
</evidence>
<evidence type="ECO:0000256" key="2">
    <source>
        <dbReference type="ARBA" id="ARBA00013194"/>
    </source>
</evidence>
<dbReference type="PROSITE" id="PS00018">
    <property type="entry name" value="EF_HAND_1"/>
    <property type="match status" value="2"/>
</dbReference>
<keyword evidence="3 11" id="KW-0732">Signal</keyword>
<reference evidence="14" key="1">
    <citation type="submission" date="2022-08" db="UniProtKB">
        <authorList>
            <consortium name="EnsemblMetazoa"/>
        </authorList>
    </citation>
    <scope>IDENTIFICATION</scope>
    <source>
        <strain evidence="14">05x7-T-G4-1.051#20</strain>
    </source>
</reference>
<dbReference type="InterPro" id="IPR046357">
    <property type="entry name" value="PPIase_dom_sf"/>
</dbReference>
<comment type="catalytic activity">
    <reaction evidence="1 10">
        <text>[protein]-peptidylproline (omega=180) = [protein]-peptidylproline (omega=0)</text>
        <dbReference type="Rhea" id="RHEA:16237"/>
        <dbReference type="Rhea" id="RHEA-COMP:10747"/>
        <dbReference type="Rhea" id="RHEA-COMP:10748"/>
        <dbReference type="ChEBI" id="CHEBI:83833"/>
        <dbReference type="ChEBI" id="CHEBI:83834"/>
        <dbReference type="EC" id="5.2.1.8"/>
    </reaction>
</comment>
<dbReference type="OMA" id="LYKPRIC"/>
<keyword evidence="5" id="KW-0256">Endoplasmic reticulum</keyword>
<dbReference type="Gene3D" id="3.10.50.40">
    <property type="match status" value="1"/>
</dbReference>
<evidence type="ECO:0000256" key="10">
    <source>
        <dbReference type="PROSITE-ProRule" id="PRU00277"/>
    </source>
</evidence>
<evidence type="ECO:0000256" key="9">
    <source>
        <dbReference type="ARBA" id="ARBA00023235"/>
    </source>
</evidence>
<feature type="domain" description="EF-hand" evidence="13">
    <location>
        <begin position="136"/>
        <end position="171"/>
    </location>
</feature>
<dbReference type="EnsemblMetazoa" id="G27143.1">
    <property type="protein sequence ID" value="G27143.1:cds"/>
    <property type="gene ID" value="G27143"/>
</dbReference>
<dbReference type="InterPro" id="IPR052273">
    <property type="entry name" value="PPIase_FKBP"/>
</dbReference>
<evidence type="ECO:0000259" key="13">
    <source>
        <dbReference type="PROSITE" id="PS50222"/>
    </source>
</evidence>
<dbReference type="PANTHER" id="PTHR46222:SF3">
    <property type="entry name" value="PEPTIDYLPROLYL ISOMERASE"/>
    <property type="match status" value="1"/>
</dbReference>
<evidence type="ECO:0000256" key="5">
    <source>
        <dbReference type="ARBA" id="ARBA00022824"/>
    </source>
</evidence>
<dbReference type="InterPro" id="IPR011992">
    <property type="entry name" value="EF-hand-dom_pair"/>
</dbReference>
<dbReference type="Pfam" id="PF13499">
    <property type="entry name" value="EF-hand_7"/>
    <property type="match status" value="1"/>
</dbReference>
<dbReference type="InterPro" id="IPR001179">
    <property type="entry name" value="PPIase_FKBP_dom"/>
</dbReference>
<dbReference type="OrthoDB" id="6118896at2759"/>
<dbReference type="InterPro" id="IPR018247">
    <property type="entry name" value="EF_Hand_1_Ca_BS"/>
</dbReference>
<evidence type="ECO:0000256" key="4">
    <source>
        <dbReference type="ARBA" id="ARBA00022737"/>
    </source>
</evidence>
<accession>A0A8W8LAL4</accession>
<keyword evidence="9 10" id="KW-0413">Isomerase</keyword>
<evidence type="ECO:0000313" key="14">
    <source>
        <dbReference type="EnsemblMetazoa" id="G27143.3:cds"/>
    </source>
</evidence>
<evidence type="ECO:0000256" key="1">
    <source>
        <dbReference type="ARBA" id="ARBA00000971"/>
    </source>
</evidence>
<keyword evidence="8" id="KW-0325">Glycoprotein</keyword>
<name>A0A8W8LAL4_MAGGI</name>